<dbReference type="EMBL" id="CP097320">
    <property type="protein sequence ID" value="UQX11085.1"/>
    <property type="molecule type" value="Genomic_DNA"/>
</dbReference>
<dbReference type="CDD" id="cd08545">
    <property type="entry name" value="YcnI_like"/>
    <property type="match status" value="1"/>
</dbReference>
<organism evidence="5 6">
    <name type="scientific">Candidatus Mycobacterium methanotrophicum</name>
    <dbReference type="NCBI Taxonomy" id="2943498"/>
    <lineage>
        <taxon>Bacteria</taxon>
        <taxon>Bacillati</taxon>
        <taxon>Actinomycetota</taxon>
        <taxon>Actinomycetes</taxon>
        <taxon>Mycobacteriales</taxon>
        <taxon>Mycobacteriaceae</taxon>
        <taxon>Mycobacterium</taxon>
    </lineage>
</organism>
<keyword evidence="6" id="KW-1185">Reference proteome</keyword>
<accession>A0ABY4QMA0</accession>
<keyword evidence="2" id="KW-0472">Membrane</keyword>
<evidence type="ECO:0000259" key="4">
    <source>
        <dbReference type="Pfam" id="PF07987"/>
    </source>
</evidence>
<name>A0ABY4QMA0_9MYCO</name>
<keyword evidence="2" id="KW-1133">Transmembrane helix</keyword>
<evidence type="ECO:0000256" key="3">
    <source>
        <dbReference type="SAM" id="SignalP"/>
    </source>
</evidence>
<evidence type="ECO:0000313" key="6">
    <source>
        <dbReference type="Proteomes" id="UP001056610"/>
    </source>
</evidence>
<keyword evidence="2" id="KW-0812">Transmembrane</keyword>
<keyword evidence="3" id="KW-0732">Signal</keyword>
<dbReference type="PROSITE" id="PS51318">
    <property type="entry name" value="TAT"/>
    <property type="match status" value="1"/>
</dbReference>
<evidence type="ECO:0000256" key="2">
    <source>
        <dbReference type="SAM" id="Phobius"/>
    </source>
</evidence>
<feature type="chain" id="PRO_5045700359" evidence="3">
    <location>
        <begin position="31"/>
        <end position="231"/>
    </location>
</feature>
<feature type="domain" description="YncI copper-binding" evidence="4">
    <location>
        <begin position="35"/>
        <end position="168"/>
    </location>
</feature>
<feature type="transmembrane region" description="Helical" evidence="2">
    <location>
        <begin position="209"/>
        <end position="228"/>
    </location>
</feature>
<dbReference type="RefSeq" id="WP_219066564.1">
    <property type="nucleotide sequence ID" value="NZ_CAJUXY010000008.1"/>
</dbReference>
<dbReference type="Pfam" id="PF07987">
    <property type="entry name" value="DUF1775"/>
    <property type="match status" value="1"/>
</dbReference>
<feature type="region of interest" description="Disordered" evidence="1">
    <location>
        <begin position="150"/>
        <end position="205"/>
    </location>
</feature>
<protein>
    <submittedName>
        <fullName evidence="5">YcnI family protein</fullName>
    </submittedName>
</protein>
<dbReference type="Proteomes" id="UP001056610">
    <property type="component" value="Chromosome"/>
</dbReference>
<evidence type="ECO:0000256" key="1">
    <source>
        <dbReference type="SAM" id="MobiDB-lite"/>
    </source>
</evidence>
<feature type="signal peptide" evidence="3">
    <location>
        <begin position="1"/>
        <end position="30"/>
    </location>
</feature>
<evidence type="ECO:0000313" key="5">
    <source>
        <dbReference type="EMBL" id="UQX11085.1"/>
    </source>
</evidence>
<dbReference type="InterPro" id="IPR012533">
    <property type="entry name" value="YcnI-copper_dom"/>
</dbReference>
<gene>
    <name evidence="5" type="ORF">M5I08_00355</name>
</gene>
<feature type="compositionally biased region" description="Low complexity" evidence="1">
    <location>
        <begin position="178"/>
        <end position="197"/>
    </location>
</feature>
<proteinExistence type="predicted"/>
<dbReference type="InterPro" id="IPR006311">
    <property type="entry name" value="TAT_signal"/>
</dbReference>
<reference evidence="5" key="1">
    <citation type="submission" date="2022-05" db="EMBL/GenBank/DDBJ databases">
        <title>A methanotrophic Mycobacterium dominates a cave microbial ecosystem.</title>
        <authorList>
            <person name="Van Spanning R.J.M."/>
            <person name="Guan Q."/>
            <person name="Melkonian C."/>
            <person name="Gallant J."/>
            <person name="Polerecky L."/>
            <person name="Flot J.-F."/>
            <person name="Brandt B.W."/>
            <person name="Braster M."/>
            <person name="Iturbe Espinoza P."/>
            <person name="Aerts J."/>
            <person name="Meima-Franke M."/>
            <person name="Piersma S.R."/>
            <person name="Bunduc C."/>
            <person name="Ummels R."/>
            <person name="Pain A."/>
            <person name="Fleming E.J."/>
            <person name="van der Wel N."/>
            <person name="Gherman V.D."/>
            <person name="Sarbu S.M."/>
            <person name="Bodelier P.L.E."/>
            <person name="Bitter W."/>
        </authorList>
    </citation>
    <scope>NUCLEOTIDE SEQUENCE</scope>
    <source>
        <strain evidence="5">Sulfur Cave</strain>
    </source>
</reference>
<sequence>MTRHPSLVRRALVSAAAAAALYLESTAAIALASAHVHASSDDAVRGGIAVVTFEVPNESTKGAATTALTVNLPDLTSVQAETKPGWTTKLDRDSASGTVRSVTWTAAPNGGIGVDQFGLFRISVKLPDADTVSFPTTQAYADGSVVKWDQLPQPGGAEPSNPAPVLTLADGPTPPPTQHAHPSSAAAPTGAPASTSQKPRATADNTARVLSGAALLLAALGIGVALVARRT</sequence>